<name>A0A919YED7_9BACL</name>
<dbReference type="Pfam" id="PF05036">
    <property type="entry name" value="SPOR"/>
    <property type="match status" value="1"/>
</dbReference>
<dbReference type="AlphaFoldDB" id="A0A919YED7"/>
<protein>
    <recommendedName>
        <fullName evidence="2">SPOR domain-containing protein</fullName>
    </recommendedName>
</protein>
<dbReference type="EMBL" id="BORT01000023">
    <property type="protein sequence ID" value="GIO49652.1"/>
    <property type="molecule type" value="Genomic_DNA"/>
</dbReference>
<evidence type="ECO:0000313" key="3">
    <source>
        <dbReference type="EMBL" id="GIO49652.1"/>
    </source>
</evidence>
<proteinExistence type="predicted"/>
<organism evidence="3 4">
    <name type="scientific">Paenibacillus azoreducens</name>
    <dbReference type="NCBI Taxonomy" id="116718"/>
    <lineage>
        <taxon>Bacteria</taxon>
        <taxon>Bacillati</taxon>
        <taxon>Bacillota</taxon>
        <taxon>Bacilli</taxon>
        <taxon>Bacillales</taxon>
        <taxon>Paenibacillaceae</taxon>
        <taxon>Paenibacillus</taxon>
    </lineage>
</organism>
<keyword evidence="1" id="KW-0812">Transmembrane</keyword>
<feature type="domain" description="SPOR" evidence="2">
    <location>
        <begin position="222"/>
        <end position="290"/>
    </location>
</feature>
<gene>
    <name evidence="3" type="ORF">J34TS1_44170</name>
</gene>
<reference evidence="3 4" key="1">
    <citation type="submission" date="2021-03" db="EMBL/GenBank/DDBJ databases">
        <title>Antimicrobial resistance genes in bacteria isolated from Japanese honey, and their potential for conferring macrolide and lincosamide resistance in the American foulbrood pathogen Paenibacillus larvae.</title>
        <authorList>
            <person name="Okamoto M."/>
            <person name="Kumagai M."/>
            <person name="Kanamori H."/>
            <person name="Takamatsu D."/>
        </authorList>
    </citation>
    <scope>NUCLEOTIDE SEQUENCE [LARGE SCALE GENOMIC DNA]</scope>
    <source>
        <strain evidence="3 4">J34TS1</strain>
    </source>
</reference>
<dbReference type="SUPFAM" id="SSF110997">
    <property type="entry name" value="Sporulation related repeat"/>
    <property type="match status" value="1"/>
</dbReference>
<feature type="transmembrane region" description="Helical" evidence="1">
    <location>
        <begin position="161"/>
        <end position="183"/>
    </location>
</feature>
<keyword evidence="1" id="KW-1133">Transmembrane helix</keyword>
<dbReference type="InterPro" id="IPR036680">
    <property type="entry name" value="SPOR-like_sf"/>
</dbReference>
<dbReference type="InterPro" id="IPR007730">
    <property type="entry name" value="SPOR-like_dom"/>
</dbReference>
<dbReference type="Proteomes" id="UP000682811">
    <property type="component" value="Unassembled WGS sequence"/>
</dbReference>
<evidence type="ECO:0000256" key="1">
    <source>
        <dbReference type="SAM" id="Phobius"/>
    </source>
</evidence>
<keyword evidence="1" id="KW-0472">Membrane</keyword>
<accession>A0A919YED7</accession>
<dbReference type="GO" id="GO:0042834">
    <property type="term" value="F:peptidoglycan binding"/>
    <property type="evidence" value="ECO:0007669"/>
    <property type="project" value="InterPro"/>
</dbReference>
<dbReference type="Gene3D" id="3.30.70.1070">
    <property type="entry name" value="Sporulation related repeat"/>
    <property type="match status" value="1"/>
</dbReference>
<sequence length="424" mass="46926">MAVNKARMTFRFNEDSARQVEVVQEEHKTAPIMSDEGTRGFQRLEHKDSCLDSRGDLARDGGNDAWNHRHEMPSAIQIRSESSDPGAEPLNQDVTLNEILPKQQTGRMEEENRREDGEEYWRYDNGVSDQGEPWRNIADMVYPQLGDVTYRPRRPVSLWKIIGTVTGAVVTGALFGLVLLSFFKDGTGASLLPVKPGAENPAAIQKATVDKAAPVAVQIQGQSYYVLQYGVFSSKERVAQAKKELQQYGIAAESDPDQENRVYAGISPDREQAKLLSSQLKAARGMDLYVREISLPAANELKFGGEAKVVNQYFAVSSEFVSTLCKLSVTLLGQEKPAALTSDQTAAVTDLHSRWMEAIKSLQTGLGADGEKLALQLEQTMNSAISAVTEYNRNASKGLLWEVQSSMMKYVMQQKELISVLEKA</sequence>
<keyword evidence="4" id="KW-1185">Reference proteome</keyword>
<evidence type="ECO:0000313" key="4">
    <source>
        <dbReference type="Proteomes" id="UP000682811"/>
    </source>
</evidence>
<comment type="caution">
    <text evidence="3">The sequence shown here is derived from an EMBL/GenBank/DDBJ whole genome shotgun (WGS) entry which is preliminary data.</text>
</comment>
<evidence type="ECO:0000259" key="2">
    <source>
        <dbReference type="Pfam" id="PF05036"/>
    </source>
</evidence>